<dbReference type="RefSeq" id="XP_001248579.1">
    <property type="nucleotide sequence ID" value="XM_001248578.2"/>
</dbReference>
<keyword evidence="6" id="KW-0804">Transcription</keyword>
<feature type="compositionally biased region" description="Polar residues" evidence="9">
    <location>
        <begin position="524"/>
        <end position="543"/>
    </location>
</feature>
<keyword evidence="12" id="KW-1185">Reference proteome</keyword>
<dbReference type="InterPro" id="IPR051061">
    <property type="entry name" value="Zinc_finger_trans_reg"/>
</dbReference>
<feature type="domain" description="C2H2-type" evidence="10">
    <location>
        <begin position="427"/>
        <end position="454"/>
    </location>
</feature>
<evidence type="ECO:0000256" key="9">
    <source>
        <dbReference type="SAM" id="MobiDB-lite"/>
    </source>
</evidence>
<feature type="region of interest" description="Disordered" evidence="9">
    <location>
        <begin position="1"/>
        <end position="57"/>
    </location>
</feature>
<dbReference type="KEGG" id="cim:CIMG_02350"/>
<keyword evidence="3 8" id="KW-0863">Zinc-finger</keyword>
<evidence type="ECO:0000256" key="3">
    <source>
        <dbReference type="ARBA" id="ARBA00022771"/>
    </source>
</evidence>
<evidence type="ECO:0000256" key="1">
    <source>
        <dbReference type="ARBA" id="ARBA00004123"/>
    </source>
</evidence>
<dbReference type="EMBL" id="GG704911">
    <property type="protein sequence ID" value="EAS36996.1"/>
    <property type="molecule type" value="Genomic_DNA"/>
</dbReference>
<comment type="subcellular location">
    <subcellularLocation>
        <location evidence="1">Nucleus</location>
    </subcellularLocation>
</comment>
<dbReference type="VEuPathDB" id="FungiDB:CIMG_02350"/>
<feature type="compositionally biased region" description="Polar residues" evidence="9">
    <location>
        <begin position="23"/>
        <end position="35"/>
    </location>
</feature>
<accession>A0A0E1RYY5</accession>
<organism evidence="11 12">
    <name type="scientific">Coccidioides immitis (strain RS)</name>
    <name type="common">Valley fever fungus</name>
    <dbReference type="NCBI Taxonomy" id="246410"/>
    <lineage>
        <taxon>Eukaryota</taxon>
        <taxon>Fungi</taxon>
        <taxon>Dikarya</taxon>
        <taxon>Ascomycota</taxon>
        <taxon>Pezizomycotina</taxon>
        <taxon>Eurotiomycetes</taxon>
        <taxon>Eurotiomycetidae</taxon>
        <taxon>Onygenales</taxon>
        <taxon>Onygenaceae</taxon>
        <taxon>Coccidioides</taxon>
    </lineage>
</organism>
<keyword evidence="7" id="KW-0539">Nucleus</keyword>
<feature type="compositionally biased region" description="Basic residues" evidence="9">
    <location>
        <begin position="37"/>
        <end position="48"/>
    </location>
</feature>
<dbReference type="PANTHER" id="PTHR46179:SF13">
    <property type="entry name" value="C2H2-TYPE DOMAIN-CONTAINING PROTEIN"/>
    <property type="match status" value="1"/>
</dbReference>
<evidence type="ECO:0000256" key="5">
    <source>
        <dbReference type="ARBA" id="ARBA00023015"/>
    </source>
</evidence>
<evidence type="ECO:0000256" key="8">
    <source>
        <dbReference type="PROSITE-ProRule" id="PRU00042"/>
    </source>
</evidence>
<dbReference type="PROSITE" id="PS00028">
    <property type="entry name" value="ZINC_FINGER_C2H2_1"/>
    <property type="match status" value="1"/>
</dbReference>
<sequence>MSESQSHPRRRPFNKAAPLPPLLTSSDHGNGSSNRAVRPHNMKLRKGATFHSPTTPPTEECDPILYIPSLPRRAPTCSRALEEVIAAGERRVANILGRVERDLAGRDGEPSRSRPSFPGDDSPVPRGILAAHIANTDAMDVDTATNHARPNRSRRLPPVDIKHRRTSDSGIGSSIGEALPHKSAAGSGQPRKSPSRSAITRSISYKSSTMDASKPVLSPTAVKQIERRILIPILREKHLGHFHPLVRGVPQRIKLNDITCLRDLEKTLLFLAPDFAPTRTSYISFCDFTIQCLHTTVGFLNDRDQRRPADRPYTNGYFLDLVEQVRQHAVMLHSTRQSQGKNENNLDYSSGEELHLEGGLSSTGRPAELVRRKNGVAISLKTGEPYVESKPIMPAMKRSLSIDSGDDGVMRSMARRKKNEPPLNINKKCDHCEKVFRRPCDLTKHEKTHTRPWKCTEPTCKYSKVGWPTEKERDRHVNDKHSKSPPLYSCLFKPCTYQSKRESNCKQHMEKAHGWVYVRSKNTGKASARGSNRPTPNIATSPNLAGEMPTPISAVAPSPYTSPYQPDFQSGTLGHNPANEYNNTFNEDFPLFPATPNNGLGENASPFTTPFDFSSFHAGLRASDPHEYVPNLDINMPSATSGATPINEGFGSAMLDQSPMDLSDSQLDLNIDWHDLENEYTAMNLQLPTPESVEASTLGLYSRTPSVSIPSPDAQTGVPSFSPSGQGNIMLYSPDSRFVDEGFADVYEPLKKPARDFTLFDPPLGGVANQLGMPLDCSENAFFTWYNES</sequence>
<dbReference type="OMA" id="PMDINQK"/>
<keyword evidence="5" id="KW-0805">Transcription regulation</keyword>
<feature type="region of interest" description="Disordered" evidence="9">
    <location>
        <begin position="102"/>
        <end position="126"/>
    </location>
</feature>
<dbReference type="InParanoid" id="A0A0E1RYY5"/>
<evidence type="ECO:0000256" key="2">
    <source>
        <dbReference type="ARBA" id="ARBA00022723"/>
    </source>
</evidence>
<dbReference type="GO" id="GO:0008270">
    <property type="term" value="F:zinc ion binding"/>
    <property type="evidence" value="ECO:0007669"/>
    <property type="project" value="UniProtKB-KW"/>
</dbReference>
<dbReference type="SMART" id="SM00355">
    <property type="entry name" value="ZnF_C2H2"/>
    <property type="match status" value="3"/>
</dbReference>
<dbReference type="GO" id="GO:0005634">
    <property type="term" value="C:nucleus"/>
    <property type="evidence" value="ECO:0007669"/>
    <property type="project" value="UniProtKB-SubCell"/>
</dbReference>
<reference evidence="12" key="1">
    <citation type="journal article" date="2009" name="Genome Res.">
        <title>Comparative genomic analyses of the human fungal pathogens Coccidioides and their relatives.</title>
        <authorList>
            <person name="Sharpton T.J."/>
            <person name="Stajich J.E."/>
            <person name="Rounsley S.D."/>
            <person name="Gardner M.J."/>
            <person name="Wortman J.R."/>
            <person name="Jordar V.S."/>
            <person name="Maiti R."/>
            <person name="Kodira C.D."/>
            <person name="Neafsey D.E."/>
            <person name="Zeng Q."/>
            <person name="Hung C.-Y."/>
            <person name="McMahan C."/>
            <person name="Muszewska A."/>
            <person name="Grynberg M."/>
            <person name="Mandel M.A."/>
            <person name="Kellner E.M."/>
            <person name="Barker B.M."/>
            <person name="Galgiani J.N."/>
            <person name="Orbach M.J."/>
            <person name="Kirkland T.N."/>
            <person name="Cole G.T."/>
            <person name="Henn M.R."/>
            <person name="Birren B.W."/>
            <person name="Taylor J.W."/>
        </authorList>
    </citation>
    <scope>NUCLEOTIDE SEQUENCE [LARGE SCALE GENOMIC DNA]</scope>
    <source>
        <strain evidence="12">RS</strain>
    </source>
</reference>
<reference evidence="12" key="2">
    <citation type="journal article" date="2010" name="Genome Res.">
        <title>Population genomic sequencing of Coccidioides fungi reveals recent hybridization and transposon control.</title>
        <authorList>
            <person name="Neafsey D.E."/>
            <person name="Barker B.M."/>
            <person name="Sharpton T.J."/>
            <person name="Stajich J.E."/>
            <person name="Park D.J."/>
            <person name="Whiston E."/>
            <person name="Hung C.-Y."/>
            <person name="McMahan C."/>
            <person name="White J."/>
            <person name="Sykes S."/>
            <person name="Heiman D."/>
            <person name="Young S."/>
            <person name="Zeng Q."/>
            <person name="Abouelleil A."/>
            <person name="Aftuck L."/>
            <person name="Bessette D."/>
            <person name="Brown A."/>
            <person name="FitzGerald M."/>
            <person name="Lui A."/>
            <person name="Macdonald J.P."/>
            <person name="Priest M."/>
            <person name="Orbach M.J."/>
            <person name="Galgiani J.N."/>
            <person name="Kirkland T.N."/>
            <person name="Cole G.T."/>
            <person name="Birren B.W."/>
            <person name="Henn M.R."/>
            <person name="Taylor J.W."/>
            <person name="Rounsley S.D."/>
        </authorList>
    </citation>
    <scope>GENOME REANNOTATION</scope>
    <source>
        <strain evidence="12">RS</strain>
    </source>
</reference>
<dbReference type="GeneID" id="4568003"/>
<dbReference type="GO" id="GO:0006357">
    <property type="term" value="P:regulation of transcription by RNA polymerase II"/>
    <property type="evidence" value="ECO:0007669"/>
    <property type="project" value="TreeGrafter"/>
</dbReference>
<evidence type="ECO:0000256" key="6">
    <source>
        <dbReference type="ARBA" id="ARBA00023163"/>
    </source>
</evidence>
<dbReference type="Gene3D" id="3.30.160.60">
    <property type="entry name" value="Classic Zinc Finger"/>
    <property type="match status" value="1"/>
</dbReference>
<gene>
    <name evidence="11" type="ORF">CIMG_02350</name>
</gene>
<protein>
    <submittedName>
        <fullName evidence="11">Zinc finger transcription factor</fullName>
    </submittedName>
</protein>
<dbReference type="PROSITE" id="PS50157">
    <property type="entry name" value="ZINC_FINGER_C2H2_2"/>
    <property type="match status" value="1"/>
</dbReference>
<evidence type="ECO:0000313" key="12">
    <source>
        <dbReference type="Proteomes" id="UP000001261"/>
    </source>
</evidence>
<evidence type="ECO:0000256" key="4">
    <source>
        <dbReference type="ARBA" id="ARBA00022833"/>
    </source>
</evidence>
<feature type="region of interest" description="Disordered" evidence="9">
    <location>
        <begin position="140"/>
        <end position="198"/>
    </location>
</feature>
<dbReference type="AlphaFoldDB" id="A0A0E1RYY5"/>
<dbReference type="InterPro" id="IPR013087">
    <property type="entry name" value="Znf_C2H2_type"/>
</dbReference>
<dbReference type="Proteomes" id="UP000001261">
    <property type="component" value="Unassembled WGS sequence"/>
</dbReference>
<evidence type="ECO:0000259" key="10">
    <source>
        <dbReference type="PROSITE" id="PS50157"/>
    </source>
</evidence>
<feature type="region of interest" description="Disordered" evidence="9">
    <location>
        <begin position="524"/>
        <end position="548"/>
    </location>
</feature>
<proteinExistence type="predicted"/>
<keyword evidence="4" id="KW-0862">Zinc</keyword>
<evidence type="ECO:0000313" key="11">
    <source>
        <dbReference type="EMBL" id="EAS36996.1"/>
    </source>
</evidence>
<feature type="compositionally biased region" description="Basic and acidic residues" evidence="9">
    <location>
        <begin position="102"/>
        <end position="112"/>
    </location>
</feature>
<keyword evidence="2" id="KW-0479">Metal-binding</keyword>
<dbReference type="OrthoDB" id="9368434at2759"/>
<name>A0A0E1RYY5_COCIM</name>
<evidence type="ECO:0000256" key="7">
    <source>
        <dbReference type="ARBA" id="ARBA00023242"/>
    </source>
</evidence>
<dbReference type="PANTHER" id="PTHR46179">
    <property type="entry name" value="ZINC FINGER PROTEIN"/>
    <property type="match status" value="1"/>
</dbReference>